<dbReference type="AlphaFoldDB" id="A0A1L3FAR0"/>
<dbReference type="PANTHER" id="PTHR48083">
    <property type="entry name" value="MEDIUM-CHAIN SPECIFIC ACYL-COA DEHYDROGENASE, MITOCHONDRIAL-RELATED"/>
    <property type="match status" value="1"/>
</dbReference>
<evidence type="ECO:0000313" key="6">
    <source>
        <dbReference type="Proteomes" id="UP000181962"/>
    </source>
</evidence>
<accession>A0A1L3FAR0</accession>
<dbReference type="EMBL" id="CP017637">
    <property type="protein sequence ID" value="APG10396.1"/>
    <property type="molecule type" value="Genomic_DNA"/>
</dbReference>
<reference evidence="5 6" key="1">
    <citation type="submission" date="2016-11" db="EMBL/GenBank/DDBJ databases">
        <title>Complete Genome Sequence of Bradyrhizobium sp. strain J5, an isolated from soybean nodule in Hokkaido.</title>
        <authorList>
            <person name="Kanehara K."/>
        </authorList>
    </citation>
    <scope>NUCLEOTIDE SEQUENCE [LARGE SCALE GENOMIC DNA]</scope>
    <source>
        <strain evidence="5 6">J5</strain>
    </source>
</reference>
<dbReference type="RefSeq" id="WP_071911815.1">
    <property type="nucleotide sequence ID" value="NZ_CP017637.1"/>
</dbReference>
<feature type="domain" description="Acyl-CoA dehydrogenase/oxidase N-terminal" evidence="3">
    <location>
        <begin position="35"/>
        <end position="117"/>
    </location>
</feature>
<dbReference type="Gene3D" id="1.20.140.10">
    <property type="entry name" value="Butyryl-CoA Dehydrogenase, subunit A, domain 3"/>
    <property type="match status" value="1"/>
</dbReference>
<dbReference type="InterPro" id="IPR013786">
    <property type="entry name" value="AcylCoA_DH/ox_N"/>
</dbReference>
<dbReference type="InterPro" id="IPR036250">
    <property type="entry name" value="AcylCo_DH-like_C"/>
</dbReference>
<dbReference type="SUPFAM" id="SSF56645">
    <property type="entry name" value="Acyl-CoA dehydrogenase NM domain-like"/>
    <property type="match status" value="1"/>
</dbReference>
<evidence type="ECO:0000256" key="1">
    <source>
        <dbReference type="ARBA" id="ARBA00023002"/>
    </source>
</evidence>
<comment type="similarity">
    <text evidence="2">Belongs to the HpaH/HsaA monooxygenase family.</text>
</comment>
<evidence type="ECO:0000256" key="2">
    <source>
        <dbReference type="ARBA" id="ARBA00049661"/>
    </source>
</evidence>
<dbReference type="GO" id="GO:0050660">
    <property type="term" value="F:flavin adenine dinucleotide binding"/>
    <property type="evidence" value="ECO:0007669"/>
    <property type="project" value="InterPro"/>
</dbReference>
<evidence type="ECO:0000259" key="4">
    <source>
        <dbReference type="Pfam" id="PF08028"/>
    </source>
</evidence>
<dbReference type="OrthoDB" id="7316074at2"/>
<dbReference type="GO" id="GO:0005737">
    <property type="term" value="C:cytoplasm"/>
    <property type="evidence" value="ECO:0007669"/>
    <property type="project" value="TreeGrafter"/>
</dbReference>
<dbReference type="InterPro" id="IPR050741">
    <property type="entry name" value="Acyl-CoA_dehydrogenase"/>
</dbReference>
<proteinExistence type="inferred from homology"/>
<feature type="domain" description="Acyl-CoA dehydrogenase C-terminal" evidence="4">
    <location>
        <begin position="256"/>
        <end position="387"/>
    </location>
</feature>
<dbReference type="GO" id="GO:0033539">
    <property type="term" value="P:fatty acid beta-oxidation using acyl-CoA dehydrogenase"/>
    <property type="evidence" value="ECO:0007669"/>
    <property type="project" value="TreeGrafter"/>
</dbReference>
<dbReference type="InterPro" id="IPR009100">
    <property type="entry name" value="AcylCoA_DH/oxidase_NM_dom_sf"/>
</dbReference>
<sequence length="409" mass="44566">MAPGQEPSMGEPTGQEAGERAYAAMIARTRALVPRLRERAARTEELRHLPTETEKDLHDAGLFRMLQPKRIGGAELDYVALVDCAELLGMADASVAWNLANLASHHWMLGMFAQKAQDLVWDRDPDALIASSFIFPAGRATRVEGGYRLHGSWPFSSGVASCEWNMLASVVYSDDEADGIEYRIFLLPKVDYKVLDTWNVTGLRGTGSCDVEVRDAFVADYMTVAVGDLAGGPTPGSKVNPNPLYALPVFSLFPYVLSGVALGNAQACLDDYAEVARHRISTYNRAKLSDFQSTQIKIAEASAKIDAARLIMRSACVNAMEDARRGRIPDMATKTRYRRDGAFSVNLCTDAVSMLFAASGARGLFTTGVLQRQFRDAHAINSHLAFNFDAAGTNYGRVALGLPSENLTL</sequence>
<dbReference type="PANTHER" id="PTHR48083:SF19">
    <property type="entry name" value="FLAVIN-DEPENDENT MONOOXYGENASE, OXYGENASE SUBUNIT HSAA"/>
    <property type="match status" value="1"/>
</dbReference>
<dbReference type="Proteomes" id="UP000181962">
    <property type="component" value="Chromosome"/>
</dbReference>
<gene>
    <name evidence="5" type="ORF">BKD09_18875</name>
</gene>
<dbReference type="Gene3D" id="2.40.110.10">
    <property type="entry name" value="Butyryl-CoA Dehydrogenase, subunit A, domain 2"/>
    <property type="match status" value="1"/>
</dbReference>
<keyword evidence="1" id="KW-0560">Oxidoreductase</keyword>
<protein>
    <submittedName>
        <fullName evidence="5">Acyl-CoA dehydrogenase</fullName>
    </submittedName>
</protein>
<organism evidence="5 6">
    <name type="scientific">Bradyrhizobium japonicum</name>
    <dbReference type="NCBI Taxonomy" id="375"/>
    <lineage>
        <taxon>Bacteria</taxon>
        <taxon>Pseudomonadati</taxon>
        <taxon>Pseudomonadota</taxon>
        <taxon>Alphaproteobacteria</taxon>
        <taxon>Hyphomicrobiales</taxon>
        <taxon>Nitrobacteraceae</taxon>
        <taxon>Bradyrhizobium</taxon>
    </lineage>
</organism>
<dbReference type="GO" id="GO:0003995">
    <property type="term" value="F:acyl-CoA dehydrogenase activity"/>
    <property type="evidence" value="ECO:0007669"/>
    <property type="project" value="TreeGrafter"/>
</dbReference>
<dbReference type="SUPFAM" id="SSF47203">
    <property type="entry name" value="Acyl-CoA dehydrogenase C-terminal domain-like"/>
    <property type="match status" value="1"/>
</dbReference>
<evidence type="ECO:0000259" key="3">
    <source>
        <dbReference type="Pfam" id="PF02771"/>
    </source>
</evidence>
<dbReference type="Gene3D" id="1.10.540.10">
    <property type="entry name" value="Acyl-CoA dehydrogenase/oxidase, N-terminal domain"/>
    <property type="match status" value="1"/>
</dbReference>
<dbReference type="InterPro" id="IPR046373">
    <property type="entry name" value="Acyl-CoA_Oxase/DH_mid-dom_sf"/>
</dbReference>
<dbReference type="PIRSF" id="PIRSF016578">
    <property type="entry name" value="HsaA"/>
    <property type="match status" value="1"/>
</dbReference>
<name>A0A1L3FAR0_BRAJP</name>
<dbReference type="GO" id="GO:0016712">
    <property type="term" value="F:oxidoreductase activity, acting on paired donors, with incorporation or reduction of molecular oxygen, reduced flavin or flavoprotein as one donor, and incorporation of one atom of oxygen"/>
    <property type="evidence" value="ECO:0007669"/>
    <property type="project" value="TreeGrafter"/>
</dbReference>
<dbReference type="InterPro" id="IPR037069">
    <property type="entry name" value="AcylCoA_DH/ox_N_sf"/>
</dbReference>
<dbReference type="Pfam" id="PF02771">
    <property type="entry name" value="Acyl-CoA_dh_N"/>
    <property type="match status" value="1"/>
</dbReference>
<dbReference type="Pfam" id="PF08028">
    <property type="entry name" value="Acyl-CoA_dh_2"/>
    <property type="match status" value="1"/>
</dbReference>
<evidence type="ECO:0000313" key="5">
    <source>
        <dbReference type="EMBL" id="APG10396.1"/>
    </source>
</evidence>
<dbReference type="InterPro" id="IPR013107">
    <property type="entry name" value="Acyl-CoA_DH_C"/>
</dbReference>